<evidence type="ECO:0000313" key="13">
    <source>
        <dbReference type="EnsemblMetazoa" id="XP_030844207"/>
    </source>
</evidence>
<proteinExistence type="inferred from homology"/>
<dbReference type="PROSITE" id="PS50262">
    <property type="entry name" value="G_PROTEIN_RECEP_F1_2"/>
    <property type="match status" value="1"/>
</dbReference>
<feature type="transmembrane region" description="Helical" evidence="11">
    <location>
        <begin position="209"/>
        <end position="227"/>
    </location>
</feature>
<dbReference type="GO" id="GO:0030425">
    <property type="term" value="C:dendrite"/>
    <property type="evidence" value="ECO:0000318"/>
    <property type="project" value="GO_Central"/>
</dbReference>
<dbReference type="GO" id="GO:0007268">
    <property type="term" value="P:chemical synaptic transmission"/>
    <property type="evidence" value="ECO:0000318"/>
    <property type="project" value="GO_Central"/>
</dbReference>
<dbReference type="InParanoid" id="A0A7M7P1T1"/>
<keyword evidence="7 9" id="KW-0675">Receptor</keyword>
<sequence>MVILAYVRDRRIRANVASLFILNLAITDLVVGTFMWPITLEWLIKDDWVHGEIFCKVWLIVDYTMTMVSALTLVMISWDRYCLLTMEMRYSTFQTKKRIALIILNIAVYRNIRQRSKGIVGQSPQDFPLTKSTARSLEDTDNSQDPGPSCPPGEGAVKEQATRGASSLPAVETVEEYNRPQPDGNLPSGSEVPKQKKTDRQIFARHRKAAVVLGLLVGFFLICWVPIQVTSVMFAICGHNCVSYLNWEVTNALVWSNSMINPFIYAATNIHFRRNFRHFLLLDRWAWKVTPK</sequence>
<evidence type="ECO:0000256" key="5">
    <source>
        <dbReference type="ARBA" id="ARBA00023040"/>
    </source>
</evidence>
<dbReference type="EnsemblMetazoa" id="XM_030988347">
    <property type="protein sequence ID" value="XP_030844207"/>
    <property type="gene ID" value="LOC589892"/>
</dbReference>
<evidence type="ECO:0000256" key="9">
    <source>
        <dbReference type="RuleBase" id="RU000688"/>
    </source>
</evidence>
<name>A0A7M7P1T1_STRPU</name>
<dbReference type="PRINTS" id="PR00237">
    <property type="entry name" value="GPCRRHODOPSN"/>
</dbReference>
<dbReference type="RefSeq" id="XP_030844207.1">
    <property type="nucleotide sequence ID" value="XM_030988347.1"/>
</dbReference>
<dbReference type="GO" id="GO:0007187">
    <property type="term" value="P:G protein-coupled receptor signaling pathway, coupled to cyclic nucleotide second messenger"/>
    <property type="evidence" value="ECO:0000318"/>
    <property type="project" value="GO_Central"/>
</dbReference>
<evidence type="ECO:0000256" key="4">
    <source>
        <dbReference type="ARBA" id="ARBA00022989"/>
    </source>
</evidence>
<feature type="transmembrane region" description="Helical" evidence="11">
    <location>
        <begin position="57"/>
        <end position="78"/>
    </location>
</feature>
<dbReference type="OrthoDB" id="10071887at2759"/>
<dbReference type="KEGG" id="spu:589892"/>
<accession>A0A7M7P1T1</accession>
<feature type="region of interest" description="Disordered" evidence="10">
    <location>
        <begin position="135"/>
        <end position="199"/>
    </location>
</feature>
<dbReference type="PROSITE" id="PS00237">
    <property type="entry name" value="G_PROTEIN_RECEP_F1_1"/>
    <property type="match status" value="1"/>
</dbReference>
<evidence type="ECO:0000313" key="14">
    <source>
        <dbReference type="Proteomes" id="UP000007110"/>
    </source>
</evidence>
<protein>
    <recommendedName>
        <fullName evidence="12">G-protein coupled receptors family 1 profile domain-containing protein</fullName>
    </recommendedName>
</protein>
<dbReference type="GO" id="GO:0007197">
    <property type="term" value="P:adenylate cyclase-inhibiting G protein-coupled acetylcholine receptor signaling pathway"/>
    <property type="evidence" value="ECO:0000318"/>
    <property type="project" value="GO_Central"/>
</dbReference>
<evidence type="ECO:0000256" key="2">
    <source>
        <dbReference type="ARBA" id="ARBA00022475"/>
    </source>
</evidence>
<dbReference type="Gene3D" id="1.20.1070.10">
    <property type="entry name" value="Rhodopsin 7-helix transmembrane proteins"/>
    <property type="match status" value="2"/>
</dbReference>
<dbReference type="Pfam" id="PF00001">
    <property type="entry name" value="7tm_1"/>
    <property type="match status" value="2"/>
</dbReference>
<dbReference type="GO" id="GO:0005886">
    <property type="term" value="C:plasma membrane"/>
    <property type="evidence" value="ECO:0000318"/>
    <property type="project" value="GO_Central"/>
</dbReference>
<comment type="similarity">
    <text evidence="9">Belongs to the G-protein coupled receptor 1 family.</text>
</comment>
<dbReference type="Proteomes" id="UP000007110">
    <property type="component" value="Unassembled WGS sequence"/>
</dbReference>
<evidence type="ECO:0000256" key="6">
    <source>
        <dbReference type="ARBA" id="ARBA00023136"/>
    </source>
</evidence>
<evidence type="ECO:0000256" key="7">
    <source>
        <dbReference type="ARBA" id="ARBA00023170"/>
    </source>
</evidence>
<dbReference type="GO" id="GO:0016907">
    <property type="term" value="F:G protein-coupled acetylcholine receptor activity"/>
    <property type="evidence" value="ECO:0000318"/>
    <property type="project" value="GO_Central"/>
</dbReference>
<evidence type="ECO:0000256" key="11">
    <source>
        <dbReference type="SAM" id="Phobius"/>
    </source>
</evidence>
<dbReference type="PANTHER" id="PTHR24248:SF120">
    <property type="entry name" value="G-PROTEIN COUPLED RECEPTORS FAMILY 1 PROFILE DOMAIN-CONTAINING PROTEIN"/>
    <property type="match status" value="1"/>
</dbReference>
<keyword evidence="2" id="KW-1003">Cell membrane</keyword>
<organism evidence="13 14">
    <name type="scientific">Strongylocentrotus purpuratus</name>
    <name type="common">Purple sea urchin</name>
    <dbReference type="NCBI Taxonomy" id="7668"/>
    <lineage>
        <taxon>Eukaryota</taxon>
        <taxon>Metazoa</taxon>
        <taxon>Echinodermata</taxon>
        <taxon>Eleutherozoa</taxon>
        <taxon>Echinozoa</taxon>
        <taxon>Echinoidea</taxon>
        <taxon>Euechinoidea</taxon>
        <taxon>Echinacea</taxon>
        <taxon>Camarodonta</taxon>
        <taxon>Echinidea</taxon>
        <taxon>Strongylocentrotidae</taxon>
        <taxon>Strongylocentrotus</taxon>
    </lineage>
</organism>
<evidence type="ECO:0000256" key="10">
    <source>
        <dbReference type="SAM" id="MobiDB-lite"/>
    </source>
</evidence>
<dbReference type="SUPFAM" id="SSF81321">
    <property type="entry name" value="Family A G protein-coupled receptor-like"/>
    <property type="match status" value="1"/>
</dbReference>
<dbReference type="AlphaFoldDB" id="A0A7M7P1T1"/>
<keyword evidence="8 9" id="KW-0807">Transducer</keyword>
<dbReference type="PANTHER" id="PTHR24248">
    <property type="entry name" value="ADRENERGIC RECEPTOR-RELATED G-PROTEIN COUPLED RECEPTOR"/>
    <property type="match status" value="1"/>
</dbReference>
<evidence type="ECO:0000256" key="8">
    <source>
        <dbReference type="ARBA" id="ARBA00023224"/>
    </source>
</evidence>
<feature type="transmembrane region" description="Helical" evidence="11">
    <location>
        <begin position="12"/>
        <end position="37"/>
    </location>
</feature>
<evidence type="ECO:0000256" key="1">
    <source>
        <dbReference type="ARBA" id="ARBA00004651"/>
    </source>
</evidence>
<evidence type="ECO:0000259" key="12">
    <source>
        <dbReference type="PROSITE" id="PS50262"/>
    </source>
</evidence>
<keyword evidence="14" id="KW-1185">Reference proteome</keyword>
<keyword evidence="3 9" id="KW-0812">Transmembrane</keyword>
<dbReference type="GeneID" id="589892"/>
<keyword evidence="4 11" id="KW-1133">Transmembrane helix</keyword>
<dbReference type="OMA" id="PAIRCRV"/>
<keyword evidence="5 9" id="KW-0297">G-protein coupled receptor</keyword>
<dbReference type="InterPro" id="IPR017452">
    <property type="entry name" value="GPCR_Rhodpsn_7TM"/>
</dbReference>
<evidence type="ECO:0000256" key="3">
    <source>
        <dbReference type="ARBA" id="ARBA00022692"/>
    </source>
</evidence>
<dbReference type="GO" id="GO:0045202">
    <property type="term" value="C:synapse"/>
    <property type="evidence" value="ECO:0000318"/>
    <property type="project" value="GO_Central"/>
</dbReference>
<dbReference type="InterPro" id="IPR000276">
    <property type="entry name" value="GPCR_Rhodpsn"/>
</dbReference>
<keyword evidence="6 11" id="KW-0472">Membrane</keyword>
<comment type="subcellular location">
    <subcellularLocation>
        <location evidence="1">Cell membrane</location>
        <topology evidence="1">Multi-pass membrane protein</topology>
    </subcellularLocation>
</comment>
<reference evidence="14" key="1">
    <citation type="submission" date="2015-02" db="EMBL/GenBank/DDBJ databases">
        <title>Genome sequencing for Strongylocentrotus purpuratus.</title>
        <authorList>
            <person name="Murali S."/>
            <person name="Liu Y."/>
            <person name="Vee V."/>
            <person name="English A."/>
            <person name="Wang M."/>
            <person name="Skinner E."/>
            <person name="Han Y."/>
            <person name="Muzny D.M."/>
            <person name="Worley K.C."/>
            <person name="Gibbs R.A."/>
        </authorList>
    </citation>
    <scope>NUCLEOTIDE SEQUENCE</scope>
</reference>
<reference evidence="13" key="2">
    <citation type="submission" date="2021-01" db="UniProtKB">
        <authorList>
            <consortium name="EnsemblMetazoa"/>
        </authorList>
    </citation>
    <scope>IDENTIFICATION</scope>
</reference>
<dbReference type="FunCoup" id="A0A7M7P1T1">
    <property type="interactions" value="301"/>
</dbReference>
<feature type="domain" description="G-protein coupled receptors family 1 profile" evidence="12">
    <location>
        <begin position="1"/>
        <end position="265"/>
    </location>
</feature>